<keyword evidence="2" id="KW-1133">Transmembrane helix</keyword>
<sequence length="246" mass="27584">MFSANIDSDSPASELLKTMTSDRYKAKSLFEVEIDIFLVGKGEEVKASIHDFNGEIHLTHPLNDGKFVQYQRALVRGQMIHSKSYRKRVFVDEIPGPLAVIQDAYGVAISALVMVLLLLLGWILRFILSHLGIECRVPVRGGGGGGERETVDVENPQPRAEETRTKEHLEMMESTAAGNTDPVQDRPKWAKGWPTPHDSLQKVSPVNSAVLLPQILQEVKDRKTKRTVRYSQIECASYLNVENNFD</sequence>
<keyword evidence="2" id="KW-0472">Membrane</keyword>
<name>A0A8W8MKQ5_MAGGI</name>
<proteinExistence type="predicted"/>
<accession>A0A8W8MKQ5</accession>
<dbReference type="AlphaFoldDB" id="A0A8W8MKQ5"/>
<feature type="transmembrane region" description="Helical" evidence="2">
    <location>
        <begin position="104"/>
        <end position="128"/>
    </location>
</feature>
<keyword evidence="4" id="KW-1185">Reference proteome</keyword>
<evidence type="ECO:0000256" key="1">
    <source>
        <dbReference type="SAM" id="MobiDB-lite"/>
    </source>
</evidence>
<dbReference type="EnsemblMetazoa" id="G33542.1">
    <property type="protein sequence ID" value="G33542.1:cds"/>
    <property type="gene ID" value="G33542"/>
</dbReference>
<dbReference type="Proteomes" id="UP000005408">
    <property type="component" value="Unassembled WGS sequence"/>
</dbReference>
<evidence type="ECO:0000256" key="2">
    <source>
        <dbReference type="SAM" id="Phobius"/>
    </source>
</evidence>
<feature type="region of interest" description="Disordered" evidence="1">
    <location>
        <begin position="142"/>
        <end position="165"/>
    </location>
</feature>
<keyword evidence="2" id="KW-0812">Transmembrane</keyword>
<evidence type="ECO:0000313" key="3">
    <source>
        <dbReference type="EnsemblMetazoa" id="G33542.1:cds"/>
    </source>
</evidence>
<reference evidence="3" key="1">
    <citation type="submission" date="2022-08" db="UniProtKB">
        <authorList>
            <consortium name="EnsemblMetazoa"/>
        </authorList>
    </citation>
    <scope>IDENTIFICATION</scope>
    <source>
        <strain evidence="3">05x7-T-G4-1.051#20</strain>
    </source>
</reference>
<protein>
    <submittedName>
        <fullName evidence="3">Uncharacterized protein</fullName>
    </submittedName>
</protein>
<organism evidence="3 4">
    <name type="scientific">Magallana gigas</name>
    <name type="common">Pacific oyster</name>
    <name type="synonym">Crassostrea gigas</name>
    <dbReference type="NCBI Taxonomy" id="29159"/>
    <lineage>
        <taxon>Eukaryota</taxon>
        <taxon>Metazoa</taxon>
        <taxon>Spiralia</taxon>
        <taxon>Lophotrochozoa</taxon>
        <taxon>Mollusca</taxon>
        <taxon>Bivalvia</taxon>
        <taxon>Autobranchia</taxon>
        <taxon>Pteriomorphia</taxon>
        <taxon>Ostreida</taxon>
        <taxon>Ostreoidea</taxon>
        <taxon>Ostreidae</taxon>
        <taxon>Magallana</taxon>
    </lineage>
</organism>
<evidence type="ECO:0000313" key="4">
    <source>
        <dbReference type="Proteomes" id="UP000005408"/>
    </source>
</evidence>